<reference evidence="1 2" key="1">
    <citation type="journal article" date="2022" name="bioRxiv">
        <title>The genome of the oomycete Peronosclerospora sorghi, a cosmopolitan pathogen of maize and sorghum, is inflated with dispersed pseudogenes.</title>
        <authorList>
            <person name="Fletcher K."/>
            <person name="Martin F."/>
            <person name="Isakeit T."/>
            <person name="Cavanaugh K."/>
            <person name="Magill C."/>
            <person name="Michelmore R."/>
        </authorList>
    </citation>
    <scope>NUCLEOTIDE SEQUENCE [LARGE SCALE GENOMIC DNA]</scope>
    <source>
        <strain evidence="1">P6</strain>
    </source>
</reference>
<evidence type="ECO:0000313" key="1">
    <source>
        <dbReference type="EMBL" id="KAI9907480.1"/>
    </source>
</evidence>
<dbReference type="Proteomes" id="UP001163321">
    <property type="component" value="Chromosome 8"/>
</dbReference>
<sequence>MGLQKITKRTHHESHRLEAERHPFLLRGQFPSRDALIEHVRAHGAANGYGVSIARSKQHKVYLSCDRDRNYRNRLNLTDETRQKNTIHVYVPHRRNKTYTLELMETLTVSEQKKRTSKDTSIKLRRKSRKGQSRLKLHEDKMTTTVQTKIPCQNLYINFHLNLCLLQSNKNTMLCDEAPTTSIDASGSYSTRSGLSKSWRTVKRHAGVYTGGKVESFIGRTNADMEPRAFMACMLHDDIAIIDAETGELQRTLQEDVENEAAKESFVIFTVRPGNKNHLVTAGRNLLLRVWDLDTFKCIRTIKAHDTPVLAMDFDPSGTLLATGGSDRTVKVFDIDQGFCTHNFRGHSGIVTLVKFHPDAARLSLVSASDDRTVRIWDLYTQKQVACIQDHMSLVTSVAFSEDGYTMLSAGRDKVVNFWDLRDHKLCKTVLVYEAVEGLIVVPSTFKCVTKAGKSQDANAIHFLIAGEKGALRLWRSGGRTCESIFTQTSEASSTLTYTQMLLSSTRRLVMVVSSDHNILVFDEHLARRTQIIGYNDDILNLKYIPKADLSGAPSDVLVVATNSEQIRLLNRNTLSCELLSGHTDIVMALAVSPDGRWLVSASKDRTARLWDLRPKGDKNMGKTLPRCLAKCVGHTEALGAIAISQRFASYATGDAFFVTGSLDKTLKMWSLQPLAASYATSAKPASTEMMISSLGAVKAHDKDVNALAVSPNDRFIASASQDKLIKVWHTQQVGGGRLLSLAGVCSGHRRGVWAVEFSPVDQCLASAGGDKTVKIWSAKDFSCLKTFEGHTASVLNVQFVCAGMQLLSAGADGLVKLWTIKSNECEATLDNHEDKIWALAVSKDNSEMASGGADSVINLWRDFTEEEERARQDVRDAKLLKEQELFNCLRSNKLIEAVQLAFDLHHPKRMLQILCDLLEGPRHKDKPILPDGKPMDPDNFSPEEIFAPIIHNLDDEKLTTLMQWLRDWNTNARNTSVCQVLMSTLLRELLPSRLKSLDGFSTTLDALIVYSERHFQRIDRMLQKSYLVDFCIVTMKNLLPVGGSESSVEKTDSDSESELEELKSKQKLQKRGMAVTTEKSKKQRV</sequence>
<accession>A0ACC0VLT9</accession>
<comment type="caution">
    <text evidence="1">The sequence shown here is derived from an EMBL/GenBank/DDBJ whole genome shotgun (WGS) entry which is preliminary data.</text>
</comment>
<dbReference type="EMBL" id="CM047587">
    <property type="protein sequence ID" value="KAI9907480.1"/>
    <property type="molecule type" value="Genomic_DNA"/>
</dbReference>
<proteinExistence type="predicted"/>
<evidence type="ECO:0000313" key="2">
    <source>
        <dbReference type="Proteomes" id="UP001163321"/>
    </source>
</evidence>
<name>A0ACC0VLT9_9STRA</name>
<protein>
    <submittedName>
        <fullName evidence="1">Uncharacterized protein</fullName>
    </submittedName>
</protein>
<keyword evidence="2" id="KW-1185">Reference proteome</keyword>
<organism evidence="1 2">
    <name type="scientific">Peronosclerospora sorghi</name>
    <dbReference type="NCBI Taxonomy" id="230839"/>
    <lineage>
        <taxon>Eukaryota</taxon>
        <taxon>Sar</taxon>
        <taxon>Stramenopiles</taxon>
        <taxon>Oomycota</taxon>
        <taxon>Peronosporomycetes</taxon>
        <taxon>Peronosporales</taxon>
        <taxon>Peronosporaceae</taxon>
        <taxon>Peronosclerospora</taxon>
    </lineage>
</organism>
<gene>
    <name evidence="1" type="ORF">PsorP6_003609</name>
</gene>